<name>A0A087UZ74_STEMI</name>
<evidence type="ECO:0000256" key="8">
    <source>
        <dbReference type="ARBA" id="ARBA00037847"/>
    </source>
</evidence>
<dbReference type="STRING" id="407821.A0A087UZ74"/>
<dbReference type="GO" id="GO:0005789">
    <property type="term" value="C:endoplasmic reticulum membrane"/>
    <property type="evidence" value="ECO:0007669"/>
    <property type="project" value="TreeGrafter"/>
</dbReference>
<sequence length="217" mass="24904">MQNLFMLRNLASHNHIVQLLGYCNNNSIVTEYHELGSALNTNHHLMHTLKSYDTVKVRLNLCMSYVAIIQFLHTSPLGIRVMCDSNTLEKTLSQYLLTTDLKLVVNDLDATPDVNNVSRRGVHCGNRPLSGSFVAPEQLWPYASEEYDSQKLPLYDEKTDIYKIPDVCNWFLGNSSDADLVKYKLFNIHKMCKDFNPASRPRADEILKAYHEVLRKI</sequence>
<keyword evidence="6" id="KW-1133">Transmembrane helix</keyword>
<dbReference type="EMBL" id="KK122409">
    <property type="protein sequence ID" value="KFM82663.1"/>
    <property type="molecule type" value="Genomic_DNA"/>
</dbReference>
<evidence type="ECO:0000313" key="10">
    <source>
        <dbReference type="Proteomes" id="UP000054359"/>
    </source>
</evidence>
<accession>A0A087UZ74</accession>
<keyword evidence="3" id="KW-0547">Nucleotide-binding</keyword>
<evidence type="ECO:0000256" key="6">
    <source>
        <dbReference type="ARBA" id="ARBA00022989"/>
    </source>
</evidence>
<dbReference type="GO" id="GO:0016773">
    <property type="term" value="F:phosphotransferase activity, alcohol group as acceptor"/>
    <property type="evidence" value="ECO:0007669"/>
    <property type="project" value="TreeGrafter"/>
</dbReference>
<reference evidence="9 10" key="1">
    <citation type="submission" date="2013-11" db="EMBL/GenBank/DDBJ databases">
        <title>Genome sequencing of Stegodyphus mimosarum.</title>
        <authorList>
            <person name="Bechsgaard J."/>
        </authorList>
    </citation>
    <scope>NUCLEOTIDE SEQUENCE [LARGE SCALE GENOMIC DNA]</scope>
</reference>
<dbReference type="OrthoDB" id="4062651at2759"/>
<keyword evidence="4 9" id="KW-0418">Kinase</keyword>
<dbReference type="PANTHER" id="PTHR22618">
    <property type="entry name" value="PROTEIN O-MANNOSE KINASE"/>
    <property type="match status" value="1"/>
</dbReference>
<dbReference type="InterPro" id="IPR039318">
    <property type="entry name" value="POMK"/>
</dbReference>
<dbReference type="Proteomes" id="UP000054359">
    <property type="component" value="Unassembled WGS sequence"/>
</dbReference>
<feature type="non-terminal residue" evidence="9">
    <location>
        <position position="217"/>
    </location>
</feature>
<keyword evidence="7" id="KW-0472">Membrane</keyword>
<dbReference type="AlphaFoldDB" id="A0A087UZ74"/>
<keyword evidence="5" id="KW-0067">ATP-binding</keyword>
<dbReference type="SUPFAM" id="SSF56112">
    <property type="entry name" value="Protein kinase-like (PK-like)"/>
    <property type="match status" value="1"/>
</dbReference>
<comment type="subcellular location">
    <subcellularLocation>
        <location evidence="8">Endomembrane system</location>
        <topology evidence="8">Single-pass membrane protein</topology>
    </subcellularLocation>
</comment>
<dbReference type="Gene3D" id="1.10.510.10">
    <property type="entry name" value="Transferase(Phosphotransferase) domain 1"/>
    <property type="match status" value="1"/>
</dbReference>
<evidence type="ECO:0000256" key="5">
    <source>
        <dbReference type="ARBA" id="ARBA00022840"/>
    </source>
</evidence>
<dbReference type="GO" id="GO:0006493">
    <property type="term" value="P:protein O-linked glycosylation"/>
    <property type="evidence" value="ECO:0007669"/>
    <property type="project" value="InterPro"/>
</dbReference>
<dbReference type="GO" id="GO:0005524">
    <property type="term" value="F:ATP binding"/>
    <property type="evidence" value="ECO:0007669"/>
    <property type="project" value="UniProtKB-KW"/>
</dbReference>
<evidence type="ECO:0000256" key="4">
    <source>
        <dbReference type="ARBA" id="ARBA00022777"/>
    </source>
</evidence>
<protein>
    <submittedName>
        <fullName evidence="9">Protein kinase-like protein</fullName>
    </submittedName>
</protein>
<evidence type="ECO:0000256" key="3">
    <source>
        <dbReference type="ARBA" id="ARBA00022741"/>
    </source>
</evidence>
<organism evidence="9 10">
    <name type="scientific">Stegodyphus mimosarum</name>
    <name type="common">African social velvet spider</name>
    <dbReference type="NCBI Taxonomy" id="407821"/>
    <lineage>
        <taxon>Eukaryota</taxon>
        <taxon>Metazoa</taxon>
        <taxon>Ecdysozoa</taxon>
        <taxon>Arthropoda</taxon>
        <taxon>Chelicerata</taxon>
        <taxon>Arachnida</taxon>
        <taxon>Araneae</taxon>
        <taxon>Araneomorphae</taxon>
        <taxon>Entelegynae</taxon>
        <taxon>Eresoidea</taxon>
        <taxon>Eresidae</taxon>
        <taxon>Stegodyphus</taxon>
    </lineage>
</organism>
<dbReference type="GO" id="GO:0019200">
    <property type="term" value="F:carbohydrate kinase activity"/>
    <property type="evidence" value="ECO:0007669"/>
    <property type="project" value="InterPro"/>
</dbReference>
<proteinExistence type="predicted"/>
<dbReference type="PANTHER" id="PTHR22618:SF2">
    <property type="entry name" value="PROTEIN O-MANNOSE KINASE"/>
    <property type="match status" value="1"/>
</dbReference>
<keyword evidence="2" id="KW-0812">Transmembrane</keyword>
<dbReference type="OMA" id="DVCHWII"/>
<evidence type="ECO:0000256" key="1">
    <source>
        <dbReference type="ARBA" id="ARBA00022679"/>
    </source>
</evidence>
<evidence type="ECO:0000256" key="2">
    <source>
        <dbReference type="ARBA" id="ARBA00022692"/>
    </source>
</evidence>
<evidence type="ECO:0000313" key="9">
    <source>
        <dbReference type="EMBL" id="KFM82663.1"/>
    </source>
</evidence>
<dbReference type="InterPro" id="IPR011009">
    <property type="entry name" value="Kinase-like_dom_sf"/>
</dbReference>
<gene>
    <name evidence="9" type="ORF">X975_20442</name>
</gene>
<keyword evidence="1" id="KW-0808">Transferase</keyword>
<keyword evidence="10" id="KW-1185">Reference proteome</keyword>
<evidence type="ECO:0000256" key="7">
    <source>
        <dbReference type="ARBA" id="ARBA00023136"/>
    </source>
</evidence>